<keyword evidence="7" id="KW-0663">Pyridoxal phosphate</keyword>
<dbReference type="GO" id="GO:0008721">
    <property type="term" value="F:D-serine ammonia-lyase activity"/>
    <property type="evidence" value="ECO:0007669"/>
    <property type="project" value="UniProtKB-EC"/>
</dbReference>
<evidence type="ECO:0000313" key="15">
    <source>
        <dbReference type="EMBL" id="RSH80215.1"/>
    </source>
</evidence>
<evidence type="ECO:0000256" key="6">
    <source>
        <dbReference type="ARBA" id="ARBA00022833"/>
    </source>
</evidence>
<keyword evidence="16" id="KW-1185">Reference proteome</keyword>
<dbReference type="EC" id="4.3.1.18" evidence="11"/>
<evidence type="ECO:0000313" key="16">
    <source>
        <dbReference type="Proteomes" id="UP000279259"/>
    </source>
</evidence>
<dbReference type="Pfam" id="PF01168">
    <property type="entry name" value="Ala_racemase_N"/>
    <property type="match status" value="1"/>
</dbReference>
<protein>
    <recommendedName>
        <fullName evidence="12">D-serine dehydratase</fullName>
        <ecNumber evidence="11">4.3.1.18</ecNumber>
    </recommendedName>
    <alternativeName>
        <fullName evidence="13">D-serine deaminase</fullName>
    </alternativeName>
</protein>
<evidence type="ECO:0000256" key="1">
    <source>
        <dbReference type="ARBA" id="ARBA00001933"/>
    </source>
</evidence>
<reference evidence="15 16" key="1">
    <citation type="submission" date="2018-11" db="EMBL/GenBank/DDBJ databases">
        <title>Genome sequence of Saitozyma podzolica DSM 27192.</title>
        <authorList>
            <person name="Aliyu H."/>
            <person name="Gorte O."/>
            <person name="Ochsenreither K."/>
        </authorList>
    </citation>
    <scope>NUCLEOTIDE SEQUENCE [LARGE SCALE GENOMIC DNA]</scope>
    <source>
        <strain evidence="15 16">DSM 27192</strain>
    </source>
</reference>
<evidence type="ECO:0000256" key="5">
    <source>
        <dbReference type="ARBA" id="ARBA00022723"/>
    </source>
</evidence>
<accession>A0A427XMU8</accession>
<dbReference type="GO" id="GO:0009636">
    <property type="term" value="P:response to toxic substance"/>
    <property type="evidence" value="ECO:0007669"/>
    <property type="project" value="UniProtKB-KW"/>
</dbReference>
<evidence type="ECO:0000256" key="12">
    <source>
        <dbReference type="ARBA" id="ARBA00069616"/>
    </source>
</evidence>
<evidence type="ECO:0000256" key="9">
    <source>
        <dbReference type="ARBA" id="ARBA00051198"/>
    </source>
</evidence>
<dbReference type="GO" id="GO:0046872">
    <property type="term" value="F:metal ion binding"/>
    <property type="evidence" value="ECO:0007669"/>
    <property type="project" value="UniProtKB-KW"/>
</dbReference>
<evidence type="ECO:0000256" key="10">
    <source>
        <dbReference type="ARBA" id="ARBA00055764"/>
    </source>
</evidence>
<dbReference type="PANTHER" id="PTHR28004:SF2">
    <property type="entry name" value="D-SERINE DEHYDRATASE"/>
    <property type="match status" value="1"/>
</dbReference>
<feature type="domain" description="D-serine dehydratase-like" evidence="14">
    <location>
        <begin position="294"/>
        <end position="395"/>
    </location>
</feature>
<comment type="similarity">
    <text evidence="3">Belongs to the DSD1 family.</text>
</comment>
<dbReference type="Pfam" id="PF14031">
    <property type="entry name" value="D-ser_dehydrat"/>
    <property type="match status" value="1"/>
</dbReference>
<dbReference type="Proteomes" id="UP000279259">
    <property type="component" value="Unassembled WGS sequence"/>
</dbReference>
<dbReference type="InterPro" id="IPR042208">
    <property type="entry name" value="D-ser_dehydrat-like_sf"/>
</dbReference>
<dbReference type="STRING" id="1890683.A0A427XMU8"/>
<comment type="cofactor">
    <cofactor evidence="1">
        <name>pyridoxal 5'-phosphate</name>
        <dbReference type="ChEBI" id="CHEBI:597326"/>
    </cofactor>
</comment>
<dbReference type="Gene3D" id="3.20.20.10">
    <property type="entry name" value="Alanine racemase"/>
    <property type="match status" value="1"/>
</dbReference>
<organism evidence="15 16">
    <name type="scientific">Saitozyma podzolica</name>
    <dbReference type="NCBI Taxonomy" id="1890683"/>
    <lineage>
        <taxon>Eukaryota</taxon>
        <taxon>Fungi</taxon>
        <taxon>Dikarya</taxon>
        <taxon>Basidiomycota</taxon>
        <taxon>Agaricomycotina</taxon>
        <taxon>Tremellomycetes</taxon>
        <taxon>Tremellales</taxon>
        <taxon>Trimorphomycetaceae</taxon>
        <taxon>Saitozyma</taxon>
    </lineage>
</organism>
<evidence type="ECO:0000256" key="8">
    <source>
        <dbReference type="ARBA" id="ARBA00023239"/>
    </source>
</evidence>
<dbReference type="InterPro" id="IPR001608">
    <property type="entry name" value="Ala_racemase_N"/>
</dbReference>
<comment type="catalytic activity">
    <reaction evidence="9">
        <text>D-serine = pyruvate + NH4(+)</text>
        <dbReference type="Rhea" id="RHEA:13977"/>
        <dbReference type="ChEBI" id="CHEBI:15361"/>
        <dbReference type="ChEBI" id="CHEBI:28938"/>
        <dbReference type="ChEBI" id="CHEBI:35247"/>
        <dbReference type="EC" id="4.3.1.18"/>
    </reaction>
    <physiologicalReaction direction="left-to-right" evidence="9">
        <dbReference type="Rhea" id="RHEA:13978"/>
    </physiologicalReaction>
</comment>
<dbReference type="OrthoDB" id="20198at2759"/>
<gene>
    <name evidence="15" type="ORF">EHS25_007225</name>
</gene>
<keyword evidence="5" id="KW-0479">Metal-binding</keyword>
<dbReference type="FunFam" id="3.20.20.10:FF:000016">
    <property type="entry name" value="D-serine dehydratase"/>
    <property type="match status" value="1"/>
</dbReference>
<comment type="cofactor">
    <cofactor evidence="2">
        <name>Zn(2+)</name>
        <dbReference type="ChEBI" id="CHEBI:29105"/>
    </cofactor>
</comment>
<evidence type="ECO:0000256" key="7">
    <source>
        <dbReference type="ARBA" id="ARBA00022898"/>
    </source>
</evidence>
<evidence type="ECO:0000256" key="2">
    <source>
        <dbReference type="ARBA" id="ARBA00001947"/>
    </source>
</evidence>
<comment type="function">
    <text evidence="10">Catalyzes the conversion of D-serine to pyruvate and ammonia. May play a role in D-serine detoxification.</text>
</comment>
<dbReference type="InterPro" id="IPR026956">
    <property type="entry name" value="D-ser_dehydrat-like_dom"/>
</dbReference>
<dbReference type="PANTHER" id="PTHR28004">
    <property type="entry name" value="ZGC:162816-RELATED"/>
    <property type="match status" value="1"/>
</dbReference>
<dbReference type="Gene3D" id="2.40.37.20">
    <property type="entry name" value="D-serine dehydratase-like domain"/>
    <property type="match status" value="1"/>
</dbReference>
<keyword evidence="8" id="KW-0456">Lyase</keyword>
<evidence type="ECO:0000259" key="14">
    <source>
        <dbReference type="SMART" id="SM01119"/>
    </source>
</evidence>
<dbReference type="SMART" id="SM01119">
    <property type="entry name" value="D-ser_dehydrat"/>
    <property type="match status" value="1"/>
</dbReference>
<dbReference type="GO" id="GO:0036088">
    <property type="term" value="P:D-serine catabolic process"/>
    <property type="evidence" value="ECO:0007669"/>
    <property type="project" value="TreeGrafter"/>
</dbReference>
<keyword evidence="4" id="KW-0216">Detoxification</keyword>
<evidence type="ECO:0000256" key="11">
    <source>
        <dbReference type="ARBA" id="ARBA00066349"/>
    </source>
</evidence>
<evidence type="ECO:0000256" key="4">
    <source>
        <dbReference type="ARBA" id="ARBA00022575"/>
    </source>
</evidence>
<comment type="caution">
    <text evidence="15">The sequence shown here is derived from an EMBL/GenBank/DDBJ whole genome shotgun (WGS) entry which is preliminary data.</text>
</comment>
<dbReference type="EMBL" id="RSCD01000035">
    <property type="protein sequence ID" value="RSH80215.1"/>
    <property type="molecule type" value="Genomic_DNA"/>
</dbReference>
<evidence type="ECO:0000256" key="13">
    <source>
        <dbReference type="ARBA" id="ARBA00075219"/>
    </source>
</evidence>
<sequence length="411" mass="44241">MTVPVTASSSATPTFTPIDLLRLPNKNELCAAFVGKSLSTVRTPAIVVDRTCFKTNCETMNAACVEQGISFRTHVKTHKTVEGVRMQLEAGTGCHAVVCSTMMECWQIVREGLVREGLVKDMLYGLPCGIDKLQDLSLLAEEMARYGAVLRLMIDNPGQIMALARNRLSTGPWSIFIKVDGGGRRAGLPPKSADMRELISVALASDDVEIFGFYSHFGQSYSSSCPDEAALFLEGEVSCVAYAAKVAIELGAAPTRPYVLSVGATPTAHAVDSLHAVNLPGQIATKMVTLERVATSVLTHVISLYPHRQEAMCDAAAIAMARDAGPIPGFGRVVYPTNAVGWGLGRMSQEHGTLVQAEGETGRCARDLELGEMLRIVGQHACVTLAAHPWFYCVDDGGDIITDVWVPWKGW</sequence>
<proteinExistence type="inferred from homology"/>
<evidence type="ECO:0000256" key="3">
    <source>
        <dbReference type="ARBA" id="ARBA00005323"/>
    </source>
</evidence>
<dbReference type="AlphaFoldDB" id="A0A427XMU8"/>
<dbReference type="InterPro" id="IPR051466">
    <property type="entry name" value="D-amino_acid_metab_enzyme"/>
</dbReference>
<keyword evidence="6" id="KW-0862">Zinc</keyword>
<name>A0A427XMU8_9TREE</name>
<dbReference type="InterPro" id="IPR029066">
    <property type="entry name" value="PLP-binding_barrel"/>
</dbReference>
<dbReference type="SUPFAM" id="SSF51419">
    <property type="entry name" value="PLP-binding barrel"/>
    <property type="match status" value="1"/>
</dbReference>